<keyword evidence="5" id="KW-0999">Mitochondrion inner membrane</keyword>
<feature type="region of interest" description="Disordered" evidence="9">
    <location>
        <begin position="125"/>
        <end position="158"/>
    </location>
</feature>
<keyword evidence="7" id="KW-0496">Mitochondrion</keyword>
<reference evidence="10 11" key="1">
    <citation type="journal article" date="2024" name="Nat. Commun.">
        <title>Phylogenomics reveals the evolutionary origins of lichenization in chlorophyte algae.</title>
        <authorList>
            <person name="Puginier C."/>
            <person name="Libourel C."/>
            <person name="Otte J."/>
            <person name="Skaloud P."/>
            <person name="Haon M."/>
            <person name="Grisel S."/>
            <person name="Petersen M."/>
            <person name="Berrin J.G."/>
            <person name="Delaux P.M."/>
            <person name="Dal Grande F."/>
            <person name="Keller J."/>
        </authorList>
    </citation>
    <scope>NUCLEOTIDE SEQUENCE [LARGE SCALE GENOMIC DNA]</scope>
    <source>
        <strain evidence="10 11">SAG 2043</strain>
    </source>
</reference>
<dbReference type="Pfam" id="PF04716">
    <property type="entry name" value="ETC_C1_NDUFA5"/>
    <property type="match status" value="1"/>
</dbReference>
<proteinExistence type="inferred from homology"/>
<dbReference type="PANTHER" id="PTHR12653">
    <property type="entry name" value="NADH-UBIQUINONE OXIDOREDUCTASE 13 KD-B SUBUNIT"/>
    <property type="match status" value="1"/>
</dbReference>
<keyword evidence="8" id="KW-0472">Membrane</keyword>
<sequence length="158" mass="17639">MLRTLASHLVQPIRWQCHPAFSLIASRGLKQTTGIVGLDVDPKAREHLGSKLQDILDALKVIPEDAQYRINVEAVVRHRQQAVSSEASDQEVEAQLELQLEQLIKECNEELWLIPKMAEWKPWDVPPGHTIPMTEEEPVEAATPNPPTPAAAPPPPKM</sequence>
<keyword evidence="6" id="KW-0249">Electron transport</keyword>
<dbReference type="GO" id="GO:0005743">
    <property type="term" value="C:mitochondrial inner membrane"/>
    <property type="evidence" value="ECO:0007669"/>
    <property type="project" value="UniProtKB-SubCell"/>
</dbReference>
<dbReference type="EMBL" id="JALJOR010000001">
    <property type="protein sequence ID" value="KAK9830450.1"/>
    <property type="molecule type" value="Genomic_DNA"/>
</dbReference>
<keyword evidence="4" id="KW-0679">Respiratory chain</keyword>
<dbReference type="PANTHER" id="PTHR12653:SF0">
    <property type="entry name" value="NADH DEHYDROGENASE [UBIQUINONE] 1 ALPHA SUBCOMPLEX SUBUNIT 5"/>
    <property type="match status" value="1"/>
</dbReference>
<evidence type="ECO:0000256" key="9">
    <source>
        <dbReference type="SAM" id="MobiDB-lite"/>
    </source>
</evidence>
<dbReference type="InterPro" id="IPR006806">
    <property type="entry name" value="NDUFA5"/>
</dbReference>
<name>A0AAW1RA50_9CHLO</name>
<evidence type="ECO:0008006" key="12">
    <source>
        <dbReference type="Google" id="ProtNLM"/>
    </source>
</evidence>
<dbReference type="Proteomes" id="UP001489004">
    <property type="component" value="Unassembled WGS sequence"/>
</dbReference>
<evidence type="ECO:0000313" key="11">
    <source>
        <dbReference type="Proteomes" id="UP001489004"/>
    </source>
</evidence>
<feature type="compositionally biased region" description="Pro residues" evidence="9">
    <location>
        <begin position="144"/>
        <end position="158"/>
    </location>
</feature>
<evidence type="ECO:0000256" key="2">
    <source>
        <dbReference type="ARBA" id="ARBA00010261"/>
    </source>
</evidence>
<organism evidence="10 11">
    <name type="scientific">[Myrmecia] bisecta</name>
    <dbReference type="NCBI Taxonomy" id="41462"/>
    <lineage>
        <taxon>Eukaryota</taxon>
        <taxon>Viridiplantae</taxon>
        <taxon>Chlorophyta</taxon>
        <taxon>core chlorophytes</taxon>
        <taxon>Trebouxiophyceae</taxon>
        <taxon>Trebouxiales</taxon>
        <taxon>Trebouxiaceae</taxon>
        <taxon>Myrmecia</taxon>
    </lineage>
</organism>
<accession>A0AAW1RA50</accession>
<evidence type="ECO:0000256" key="7">
    <source>
        <dbReference type="ARBA" id="ARBA00023128"/>
    </source>
</evidence>
<gene>
    <name evidence="10" type="ORF">WJX72_011824</name>
</gene>
<evidence type="ECO:0000256" key="5">
    <source>
        <dbReference type="ARBA" id="ARBA00022792"/>
    </source>
</evidence>
<keyword evidence="11" id="KW-1185">Reference proteome</keyword>
<evidence type="ECO:0000256" key="1">
    <source>
        <dbReference type="ARBA" id="ARBA00004443"/>
    </source>
</evidence>
<protein>
    <recommendedName>
        <fullName evidence="12">NADH dehydrogenase [ubiquinone] 1 alpha subcomplex subunit 5</fullName>
    </recommendedName>
</protein>
<evidence type="ECO:0000256" key="6">
    <source>
        <dbReference type="ARBA" id="ARBA00022982"/>
    </source>
</evidence>
<comment type="similarity">
    <text evidence="2">Belongs to the complex I NDUFA5 subunit family.</text>
</comment>
<dbReference type="GO" id="GO:0022904">
    <property type="term" value="P:respiratory electron transport chain"/>
    <property type="evidence" value="ECO:0007669"/>
    <property type="project" value="InterPro"/>
</dbReference>
<evidence type="ECO:0000313" key="10">
    <source>
        <dbReference type="EMBL" id="KAK9830450.1"/>
    </source>
</evidence>
<keyword evidence="3" id="KW-0813">Transport</keyword>
<dbReference type="AlphaFoldDB" id="A0AAW1RA50"/>
<evidence type="ECO:0000256" key="4">
    <source>
        <dbReference type="ARBA" id="ARBA00022660"/>
    </source>
</evidence>
<evidence type="ECO:0000256" key="8">
    <source>
        <dbReference type="ARBA" id="ARBA00023136"/>
    </source>
</evidence>
<evidence type="ECO:0000256" key="3">
    <source>
        <dbReference type="ARBA" id="ARBA00022448"/>
    </source>
</evidence>
<comment type="caution">
    <text evidence="10">The sequence shown here is derived from an EMBL/GenBank/DDBJ whole genome shotgun (WGS) entry which is preliminary data.</text>
</comment>
<comment type="subcellular location">
    <subcellularLocation>
        <location evidence="1">Mitochondrion inner membrane</location>
        <topology evidence="1">Peripheral membrane protein</topology>
        <orientation evidence="1">Matrix side</orientation>
    </subcellularLocation>
</comment>